<dbReference type="Pfam" id="PF07355">
    <property type="entry name" value="GRDB"/>
    <property type="match status" value="1"/>
</dbReference>
<reference evidence="3 4" key="1">
    <citation type="journal article" date="2015" name="Genome Announc.">
        <title>Expanding the biotechnology potential of lactobacilli through comparative genomics of 213 strains and associated genera.</title>
        <authorList>
            <person name="Sun Z."/>
            <person name="Harris H.M."/>
            <person name="McCann A."/>
            <person name="Guo C."/>
            <person name="Argimon S."/>
            <person name="Zhang W."/>
            <person name="Yang X."/>
            <person name="Jeffery I.B."/>
            <person name="Cooney J.C."/>
            <person name="Kagawa T.F."/>
            <person name="Liu W."/>
            <person name="Song Y."/>
            <person name="Salvetti E."/>
            <person name="Wrobel A."/>
            <person name="Rasinkangas P."/>
            <person name="Parkhill J."/>
            <person name="Rea M.C."/>
            <person name="O'Sullivan O."/>
            <person name="Ritari J."/>
            <person name="Douillard F.P."/>
            <person name="Paul Ross R."/>
            <person name="Yang R."/>
            <person name="Briner A.E."/>
            <person name="Felis G.E."/>
            <person name="de Vos W.M."/>
            <person name="Barrangou R."/>
            <person name="Klaenhammer T.R."/>
            <person name="Caufield P.W."/>
            <person name="Cui Y."/>
            <person name="Zhang H."/>
            <person name="O'Toole P.W."/>
        </authorList>
    </citation>
    <scope>NUCLEOTIDE SEQUENCE [LARGE SCALE GENOMIC DNA]</scope>
    <source>
        <strain evidence="3 4">DSM 14857</strain>
    </source>
</reference>
<dbReference type="AlphaFoldDB" id="A0A0R1SKS5"/>
<name>A0A0R1SKS5_9LACO</name>
<dbReference type="STRING" id="1423815.FC27_GL001911"/>
<dbReference type="InterPro" id="IPR010187">
    <property type="entry name" value="Various_sel_PB"/>
</dbReference>
<evidence type="ECO:0000313" key="3">
    <source>
        <dbReference type="EMBL" id="KRL67322.1"/>
    </source>
</evidence>
<organism evidence="3 4">
    <name type="scientific">Companilactobacillus versmoldensis DSM 14857 = KCTC 3814</name>
    <dbReference type="NCBI Taxonomy" id="1423815"/>
    <lineage>
        <taxon>Bacteria</taxon>
        <taxon>Bacillati</taxon>
        <taxon>Bacillota</taxon>
        <taxon>Bacilli</taxon>
        <taxon>Lactobacillales</taxon>
        <taxon>Lactobacillaceae</taxon>
        <taxon>Companilactobacillus</taxon>
    </lineage>
</organism>
<keyword evidence="4" id="KW-1185">Reference proteome</keyword>
<dbReference type="Proteomes" id="UP000051647">
    <property type="component" value="Unassembled WGS sequence"/>
</dbReference>
<sequence length="345" mass="37341">MSKKRIVHYINQFFAGIGGEEKADVEPEKRDGIVGPGMAFNAQLKDVAEIVGTVICGDSYFSEHEADASDAVLEMIKSYDPDIVIVGPSFNAGRYGVAAGAVAKLVDENLHIPVVGGMYPENPGFELYKQHGYFVEVGNSAATMRKAIPAMSDVVKQIIDGKDKITGYMPKGLRVNVFKKERGSKRAVEMLLDKINGKEYDTEYPMPTFDRVDPAPAVKDITKARIALVSSGGPVPKGNPDHIESSSASKYGKYSLKDIDDLTPENSQTAHGGYDPVYANEDLDRVLPVDVIKEMLANGEIGSLHDYWYATVGNGTSVANAKKFGTEIAKQLKEDGVDAVILTST</sequence>
<accession>A0A0R1SKS5</accession>
<dbReference type="EMBL" id="AZFA01000006">
    <property type="protein sequence ID" value="KRL67322.1"/>
    <property type="molecule type" value="Genomic_DNA"/>
</dbReference>
<comment type="caution">
    <text evidence="3">The sequence shown here is derived from an EMBL/GenBank/DDBJ whole genome shotgun (WGS) entry which is preliminary data.</text>
</comment>
<dbReference type="GO" id="GO:0050485">
    <property type="term" value="F:oxidoreductase activity, acting on X-H and Y-H to form an X-Y bond, with a disulfide as acceptor"/>
    <property type="evidence" value="ECO:0007669"/>
    <property type="project" value="InterPro"/>
</dbReference>
<dbReference type="PATRIC" id="fig|1423815.3.peg.1959"/>
<evidence type="ECO:0000313" key="4">
    <source>
        <dbReference type="Proteomes" id="UP000051647"/>
    </source>
</evidence>
<keyword evidence="1" id="KW-0712">Selenocysteine</keyword>
<keyword evidence="2" id="KW-0560">Oxidoreductase</keyword>
<protein>
    <submittedName>
        <fullName evidence="3">Glycine reductase complex selenoprotein B</fullName>
    </submittedName>
</protein>
<gene>
    <name evidence="3" type="ORF">FC27_GL001911</name>
</gene>
<dbReference type="NCBIfam" id="TIGR01918">
    <property type="entry name" value="various_sel_PB"/>
    <property type="match status" value="1"/>
</dbReference>
<dbReference type="eggNOG" id="COG1978">
    <property type="taxonomic scope" value="Bacteria"/>
</dbReference>
<evidence type="ECO:0000256" key="2">
    <source>
        <dbReference type="ARBA" id="ARBA00023002"/>
    </source>
</evidence>
<proteinExistence type="predicted"/>
<evidence type="ECO:0000256" key="1">
    <source>
        <dbReference type="ARBA" id="ARBA00022933"/>
    </source>
</evidence>